<dbReference type="OrthoDB" id="4922213at2759"/>
<evidence type="ECO:0000256" key="2">
    <source>
        <dbReference type="SAM" id="SignalP"/>
    </source>
</evidence>
<organism evidence="3 4">
    <name type="scientific">Ophiocordyceps unilateralis</name>
    <name type="common">Zombie-ant fungus</name>
    <name type="synonym">Torrubia unilateralis</name>
    <dbReference type="NCBI Taxonomy" id="268505"/>
    <lineage>
        <taxon>Eukaryota</taxon>
        <taxon>Fungi</taxon>
        <taxon>Dikarya</taxon>
        <taxon>Ascomycota</taxon>
        <taxon>Pezizomycotina</taxon>
        <taxon>Sordariomycetes</taxon>
        <taxon>Hypocreomycetidae</taxon>
        <taxon>Hypocreales</taxon>
        <taxon>Ophiocordycipitaceae</taxon>
        <taxon>Ophiocordyceps</taxon>
    </lineage>
</organism>
<evidence type="ECO:0000313" key="4">
    <source>
        <dbReference type="Proteomes" id="UP000037136"/>
    </source>
</evidence>
<evidence type="ECO:0000313" key="3">
    <source>
        <dbReference type="EMBL" id="PFH55167.1"/>
    </source>
</evidence>
<name>A0A2A9P2I9_OPHUN</name>
<feature type="chain" id="PRO_5013400998" evidence="2">
    <location>
        <begin position="17"/>
        <end position="601"/>
    </location>
</feature>
<feature type="compositionally biased region" description="Acidic residues" evidence="1">
    <location>
        <begin position="293"/>
        <end position="324"/>
    </location>
</feature>
<feature type="compositionally biased region" description="Basic and acidic residues" evidence="1">
    <location>
        <begin position="234"/>
        <end position="247"/>
    </location>
</feature>
<feature type="compositionally biased region" description="Low complexity" evidence="1">
    <location>
        <begin position="253"/>
        <end position="270"/>
    </location>
</feature>
<protein>
    <submittedName>
        <fullName evidence="3">Uncharacterized protein</fullName>
    </submittedName>
</protein>
<feature type="compositionally biased region" description="Basic and acidic residues" evidence="1">
    <location>
        <begin position="334"/>
        <end position="353"/>
    </location>
</feature>
<reference evidence="3 4" key="2">
    <citation type="journal article" date="2017" name="Sci. Rep.">
        <title>Ant-infecting Ophiocordyceps genomes reveal a high diversity of potential behavioral manipulation genes and a possible major role for enterotoxins.</title>
        <authorList>
            <person name="de Bekker C."/>
            <person name="Ohm R.A."/>
            <person name="Evans H.C."/>
            <person name="Brachmann A."/>
            <person name="Hughes D.P."/>
        </authorList>
    </citation>
    <scope>NUCLEOTIDE SEQUENCE [LARGE SCALE GENOMIC DNA]</scope>
    <source>
        <strain evidence="3 4">SC16a</strain>
    </source>
</reference>
<dbReference type="Proteomes" id="UP000037136">
    <property type="component" value="Unassembled WGS sequence"/>
</dbReference>
<feature type="region of interest" description="Disordered" evidence="1">
    <location>
        <begin position="201"/>
        <end position="354"/>
    </location>
</feature>
<evidence type="ECO:0000256" key="1">
    <source>
        <dbReference type="SAM" id="MobiDB-lite"/>
    </source>
</evidence>
<keyword evidence="4" id="KW-1185">Reference proteome</keyword>
<accession>A0A2A9P2I9</accession>
<sequence>MIFGSVLSLIVGLAAANPVQTTKEHGQPLFRRGGGGFGVGAIGRASGRLGGLGRSGGYNRGISSGRTSGAGILGRPTILGGRSRVRDASVRSYRVGWGGKPSPAGSPTSTSSLVGSSRRIFPQRVVEAASANFGSSGTPTAVAATLHTAQGITAFFLILAGAPAVIGILYRDIEKYLAQVKSLEISSEGVRFDFDGVSKLQTTDTWSESDSGDSKLTNGKLKEYGSQAEGNLSKSEKDDPTPDEAKFAESNPQTTGSSSSGLNNNSTQLQDVEPQAKGEETKSDSVDSKPDNDELEECESIESDEDDTEHDSDDAEECESEEDEGKLTEAGQGQDEKTEPGTKLDDGDLKESDTADMLGYDEAKLRDYAVKSGIIGAEKGGSMSIDDVATALLQNFTRQYGIDTLNCFLLEAYDNGAFDRSLTEPTEGLSLNQDFPERPILDISSLDCPQCRKLNSKMAEMNICQPDAAFDLVDVLLPARGFDPCALPHSACDPSERPMLPFVFTTRTADKKGDSPLSVVRKLHGQGREHSRKVVETEGAYVGRSPCRFRVEGGAAASLMRPECTEVAYTGLFDCSAQRVVVGYDRFLALSASRSRADTRP</sequence>
<dbReference type="AlphaFoldDB" id="A0A2A9P2I9"/>
<feature type="signal peptide" evidence="2">
    <location>
        <begin position="1"/>
        <end position="16"/>
    </location>
</feature>
<proteinExistence type="predicted"/>
<comment type="caution">
    <text evidence="3">The sequence shown here is derived from an EMBL/GenBank/DDBJ whole genome shotgun (WGS) entry which is preliminary data.</text>
</comment>
<dbReference type="EMBL" id="LAZP02001130">
    <property type="protein sequence ID" value="PFH55167.1"/>
    <property type="molecule type" value="Genomic_DNA"/>
</dbReference>
<reference evidence="3 4" key="1">
    <citation type="journal article" date="2015" name="BMC Genomics">
        <title>Gene expression during zombie ant biting behavior reflects the complexity underlying fungal parasitic behavioral manipulation.</title>
        <authorList>
            <person name="de Bekker C."/>
            <person name="Ohm R.A."/>
            <person name="Loreto R.G."/>
            <person name="Sebastian A."/>
            <person name="Albert I."/>
            <person name="Merrow M."/>
            <person name="Brachmann A."/>
            <person name="Hughes D.P."/>
        </authorList>
    </citation>
    <scope>NUCLEOTIDE SEQUENCE [LARGE SCALE GENOMIC DNA]</scope>
    <source>
        <strain evidence="3 4">SC16a</strain>
    </source>
</reference>
<feature type="compositionally biased region" description="Basic and acidic residues" evidence="1">
    <location>
        <begin position="274"/>
        <end position="292"/>
    </location>
</feature>
<feature type="compositionally biased region" description="Polar residues" evidence="1">
    <location>
        <begin position="201"/>
        <end position="217"/>
    </location>
</feature>
<gene>
    <name evidence="3" type="ORF">XA68_10537</name>
</gene>
<keyword evidence="2" id="KW-0732">Signal</keyword>